<dbReference type="NCBIfam" id="NF002485">
    <property type="entry name" value="PRK01749.1"/>
    <property type="match status" value="1"/>
</dbReference>
<comment type="function">
    <text evidence="14">Required for disulfide bond formation in some periplasmic proteins. Acts by oxidizing the DsbA protein.</text>
</comment>
<feature type="topological domain" description="Cytoplasmic" evidence="14">
    <location>
        <begin position="167"/>
        <end position="176"/>
    </location>
</feature>
<keyword evidence="9 14" id="KW-0560">Oxidoreductase</keyword>
<feature type="topological domain" description="Periplasmic" evidence="14">
    <location>
        <begin position="34"/>
        <end position="51"/>
    </location>
</feature>
<evidence type="ECO:0000256" key="5">
    <source>
        <dbReference type="ARBA" id="ARBA00022519"/>
    </source>
</evidence>
<keyword evidence="5" id="KW-0997">Cell inner membrane</keyword>
<keyword evidence="3 14" id="KW-0813">Transport</keyword>
<evidence type="ECO:0000313" key="17">
    <source>
        <dbReference type="Proteomes" id="UP000462621"/>
    </source>
</evidence>
<feature type="disulfide bond" description="Redox-active" evidence="14">
    <location>
        <begin position="107"/>
        <end position="133"/>
    </location>
</feature>
<gene>
    <name evidence="14 16" type="primary">dsbB</name>
    <name evidence="16" type="ORF">F9817_06370</name>
</gene>
<evidence type="ECO:0000256" key="3">
    <source>
        <dbReference type="ARBA" id="ARBA00022448"/>
    </source>
</evidence>
<feature type="topological domain" description="Cytoplasmic" evidence="14">
    <location>
        <begin position="1"/>
        <end position="16"/>
    </location>
</feature>
<keyword evidence="13 14" id="KW-0676">Redox-active center</keyword>
<feature type="transmembrane region" description="Helical" evidence="15">
    <location>
        <begin position="16"/>
        <end position="35"/>
    </location>
</feature>
<dbReference type="InterPro" id="IPR023380">
    <property type="entry name" value="DsbB-like_sf"/>
</dbReference>
<dbReference type="SUPFAM" id="SSF158442">
    <property type="entry name" value="DsbB-like"/>
    <property type="match status" value="1"/>
</dbReference>
<accession>A0A7X4LJK6</accession>
<keyword evidence="17" id="KW-1185">Reference proteome</keyword>
<comment type="caution">
    <text evidence="14">Lacks conserved residue(s) required for the propagation of feature annotation.</text>
</comment>
<dbReference type="InterPro" id="IPR050183">
    <property type="entry name" value="DsbB"/>
</dbReference>
<comment type="subcellular location">
    <subcellularLocation>
        <location evidence="1">Cell inner membrane</location>
        <topology evidence="1">Multi-pass membrane protein</topology>
    </subcellularLocation>
    <subcellularLocation>
        <location evidence="14">Cell membrane</location>
        <topology evidence="14">Multi-pass membrane protein</topology>
    </subcellularLocation>
</comment>
<organism evidence="16 17">
    <name type="scientific">Vibrio eleionomae</name>
    <dbReference type="NCBI Taxonomy" id="2653505"/>
    <lineage>
        <taxon>Bacteria</taxon>
        <taxon>Pseudomonadati</taxon>
        <taxon>Pseudomonadota</taxon>
        <taxon>Gammaproteobacteria</taxon>
        <taxon>Vibrionales</taxon>
        <taxon>Vibrionaceae</taxon>
        <taxon>Vibrio</taxon>
    </lineage>
</organism>
<keyword evidence="4 14" id="KW-1003">Cell membrane</keyword>
<dbReference type="InterPro" id="IPR022920">
    <property type="entry name" value="Disulphide_bond_form_DsbB"/>
</dbReference>
<evidence type="ECO:0000256" key="8">
    <source>
        <dbReference type="ARBA" id="ARBA00022989"/>
    </source>
</evidence>
<comment type="caution">
    <text evidence="16">The sequence shown here is derived from an EMBL/GenBank/DDBJ whole genome shotgun (WGS) entry which is preliminary data.</text>
</comment>
<comment type="similarity">
    <text evidence="2 14">Belongs to the DsbB family.</text>
</comment>
<protein>
    <recommendedName>
        <fullName evidence="14">Disulfide bond formation protein B</fullName>
    </recommendedName>
    <alternativeName>
        <fullName evidence="14">Disulfide oxidoreductase</fullName>
    </alternativeName>
</protein>
<dbReference type="GO" id="GO:0009055">
    <property type="term" value="F:electron transfer activity"/>
    <property type="evidence" value="ECO:0007669"/>
    <property type="project" value="UniProtKB-UniRule"/>
</dbReference>
<proteinExistence type="inferred from homology"/>
<reference evidence="16 17" key="1">
    <citation type="submission" date="2019-10" db="EMBL/GenBank/DDBJ databases">
        <title>Vibrio sp. nov. isolated from a shrimp pond.</title>
        <authorList>
            <person name="Gomez-Gil B."/>
            <person name="Enciso-Ibarra J."/>
            <person name="Enciso-Ibarra K."/>
            <person name="Bolan-Mejia C."/>
        </authorList>
    </citation>
    <scope>NUCLEOTIDE SEQUENCE [LARGE SCALE GENOMIC DNA]</scope>
    <source>
        <strain evidence="16 17">CAIM 722</strain>
    </source>
</reference>
<dbReference type="AlphaFoldDB" id="A0A7X4LJK6"/>
<feature type="disulfide bond" description="Redox-active" evidence="14">
    <location>
        <begin position="43"/>
        <end position="46"/>
    </location>
</feature>
<keyword evidence="10 14" id="KW-0472">Membrane</keyword>
<evidence type="ECO:0000256" key="11">
    <source>
        <dbReference type="ARBA" id="ARBA00023157"/>
    </source>
</evidence>
<evidence type="ECO:0000256" key="4">
    <source>
        <dbReference type="ARBA" id="ARBA00022475"/>
    </source>
</evidence>
<dbReference type="HAMAP" id="MF_00286">
    <property type="entry name" value="DsbB"/>
    <property type="match status" value="1"/>
</dbReference>
<evidence type="ECO:0000313" key="16">
    <source>
        <dbReference type="EMBL" id="MZI92817.1"/>
    </source>
</evidence>
<evidence type="ECO:0000256" key="10">
    <source>
        <dbReference type="ARBA" id="ARBA00023136"/>
    </source>
</evidence>
<evidence type="ECO:0000256" key="12">
    <source>
        <dbReference type="ARBA" id="ARBA00023186"/>
    </source>
</evidence>
<keyword evidence="12 14" id="KW-0143">Chaperone</keyword>
<dbReference type="EMBL" id="WEKT01000007">
    <property type="protein sequence ID" value="MZI92817.1"/>
    <property type="molecule type" value="Genomic_DNA"/>
</dbReference>
<keyword evidence="8 14" id="KW-1133">Transmembrane helix</keyword>
<dbReference type="RefSeq" id="WP_161154115.1">
    <property type="nucleotide sequence ID" value="NZ_WEKT01000007.1"/>
</dbReference>
<keyword evidence="6 14" id="KW-0812">Transmembrane</keyword>
<evidence type="ECO:0000256" key="9">
    <source>
        <dbReference type="ARBA" id="ARBA00023002"/>
    </source>
</evidence>
<keyword evidence="11 14" id="KW-1015">Disulfide bond</keyword>
<evidence type="ECO:0000256" key="7">
    <source>
        <dbReference type="ARBA" id="ARBA00022982"/>
    </source>
</evidence>
<feature type="transmembrane region" description="Helical" evidence="15">
    <location>
        <begin position="47"/>
        <end position="66"/>
    </location>
</feature>
<dbReference type="Proteomes" id="UP000462621">
    <property type="component" value="Unassembled WGS sequence"/>
</dbReference>
<feature type="topological domain" description="Periplasmic" evidence="14">
    <location>
        <begin position="93"/>
        <end position="147"/>
    </location>
</feature>
<evidence type="ECO:0000256" key="15">
    <source>
        <dbReference type="SAM" id="Phobius"/>
    </source>
</evidence>
<dbReference type="PANTHER" id="PTHR36570">
    <property type="entry name" value="DISULFIDE BOND FORMATION PROTEIN B"/>
    <property type="match status" value="1"/>
</dbReference>
<dbReference type="InterPro" id="IPR003752">
    <property type="entry name" value="DiS_bond_form_DsbB/BdbC"/>
</dbReference>
<dbReference type="Pfam" id="PF02600">
    <property type="entry name" value="DsbB"/>
    <property type="match status" value="1"/>
</dbReference>
<name>A0A7X4LJK6_9VIBR</name>
<sequence>MNTLYPIRTFSLQRKAWILLLFCIIFFESCALFFQHVMNLAPCVMCIYERIAMLSIGIAAIIGAIAPQNGFFRWVGLAGWGIGAIKGLTLALQHVEFQLHPSPFHTCDIFVTLPNWVPLNKWMPWMFKAYGDCSDIVWQFLSLSMPQWLVVVFAANLVALAIVIIAQFSRKPNTLR</sequence>
<evidence type="ECO:0000256" key="13">
    <source>
        <dbReference type="ARBA" id="ARBA00023284"/>
    </source>
</evidence>
<evidence type="ECO:0000256" key="2">
    <source>
        <dbReference type="ARBA" id="ARBA00008823"/>
    </source>
</evidence>
<dbReference type="GO" id="GO:0005886">
    <property type="term" value="C:plasma membrane"/>
    <property type="evidence" value="ECO:0007669"/>
    <property type="project" value="UniProtKB-SubCell"/>
</dbReference>
<keyword evidence="7 14" id="KW-0249">Electron transport</keyword>
<evidence type="ECO:0000256" key="1">
    <source>
        <dbReference type="ARBA" id="ARBA00004429"/>
    </source>
</evidence>
<dbReference type="Gene3D" id="1.20.1550.10">
    <property type="entry name" value="DsbB-like"/>
    <property type="match status" value="1"/>
</dbReference>
<dbReference type="GO" id="GO:0015035">
    <property type="term" value="F:protein-disulfide reductase activity"/>
    <property type="evidence" value="ECO:0007669"/>
    <property type="project" value="UniProtKB-UniRule"/>
</dbReference>
<evidence type="ECO:0000256" key="14">
    <source>
        <dbReference type="HAMAP-Rule" id="MF_00286"/>
    </source>
</evidence>
<dbReference type="PANTHER" id="PTHR36570:SF2">
    <property type="entry name" value="DISULFIDE BOND FORMATION PROTEIN B"/>
    <property type="match status" value="1"/>
</dbReference>
<dbReference type="GO" id="GO:0006457">
    <property type="term" value="P:protein folding"/>
    <property type="evidence" value="ECO:0007669"/>
    <property type="project" value="InterPro"/>
</dbReference>
<evidence type="ECO:0000256" key="6">
    <source>
        <dbReference type="ARBA" id="ARBA00022692"/>
    </source>
</evidence>
<feature type="transmembrane region" description="Helical" evidence="15">
    <location>
        <begin position="148"/>
        <end position="168"/>
    </location>
</feature>